<dbReference type="PANTHER" id="PTHR45844:SF18">
    <property type="entry name" value="TRANSCRIPTION FACTOR BHLH51"/>
    <property type="match status" value="1"/>
</dbReference>
<evidence type="ECO:0000256" key="5">
    <source>
        <dbReference type="ARBA" id="ARBA00023242"/>
    </source>
</evidence>
<dbReference type="GO" id="GO:0046983">
    <property type="term" value="F:protein dimerization activity"/>
    <property type="evidence" value="ECO:0007669"/>
    <property type="project" value="InterPro"/>
</dbReference>
<dbReference type="GO" id="GO:0005634">
    <property type="term" value="C:nucleus"/>
    <property type="evidence" value="ECO:0007669"/>
    <property type="project" value="UniProtKB-SubCell"/>
</dbReference>
<keyword evidence="3" id="KW-0238">DNA-binding</keyword>
<feature type="domain" description="BHLH" evidence="6">
    <location>
        <begin position="86"/>
        <end position="135"/>
    </location>
</feature>
<dbReference type="PANTHER" id="PTHR45844">
    <property type="entry name" value="TRANSCRIPTION FACTOR BHLH30"/>
    <property type="match status" value="1"/>
</dbReference>
<dbReference type="InterPro" id="IPR036638">
    <property type="entry name" value="HLH_DNA-bd_sf"/>
</dbReference>
<dbReference type="EMBL" id="QZWG01000018">
    <property type="protein sequence ID" value="RZB50334.1"/>
    <property type="molecule type" value="Genomic_DNA"/>
</dbReference>
<dbReference type="GO" id="GO:0003677">
    <property type="term" value="F:DNA binding"/>
    <property type="evidence" value="ECO:0007669"/>
    <property type="project" value="UniProtKB-KW"/>
</dbReference>
<evidence type="ECO:0000259" key="6">
    <source>
        <dbReference type="PROSITE" id="PS50888"/>
    </source>
</evidence>
<dbReference type="InterPro" id="IPR045847">
    <property type="entry name" value="AIG1-like"/>
</dbReference>
<dbReference type="AlphaFoldDB" id="A0A445FN73"/>
<keyword evidence="8" id="KW-1185">Reference proteome</keyword>
<gene>
    <name evidence="7" type="ORF">D0Y65_047316</name>
</gene>
<accession>A0A445FN73</accession>
<comment type="caution">
    <text evidence="7">The sequence shown here is derived from an EMBL/GenBank/DDBJ whole genome shotgun (WGS) entry which is preliminary data.</text>
</comment>
<evidence type="ECO:0000256" key="1">
    <source>
        <dbReference type="ARBA" id="ARBA00004123"/>
    </source>
</evidence>
<keyword evidence="5" id="KW-0539">Nucleus</keyword>
<dbReference type="Gene3D" id="4.10.280.10">
    <property type="entry name" value="Helix-loop-helix DNA-binding domain"/>
    <property type="match status" value="1"/>
</dbReference>
<dbReference type="GO" id="GO:0003700">
    <property type="term" value="F:DNA-binding transcription factor activity"/>
    <property type="evidence" value="ECO:0007669"/>
    <property type="project" value="InterPro"/>
</dbReference>
<keyword evidence="4" id="KW-0804">Transcription</keyword>
<comment type="subcellular location">
    <subcellularLocation>
        <location evidence="1">Nucleus</location>
    </subcellularLocation>
</comment>
<evidence type="ECO:0000313" key="8">
    <source>
        <dbReference type="Proteomes" id="UP000289340"/>
    </source>
</evidence>
<evidence type="ECO:0000256" key="3">
    <source>
        <dbReference type="ARBA" id="ARBA00023125"/>
    </source>
</evidence>
<protein>
    <submittedName>
        <fullName evidence="7">Transcription factor bHLH51</fullName>
    </submittedName>
</protein>
<proteinExistence type="predicted"/>
<sequence>MGDKRLRNHGRNFRMVSIVTMENYYDSGWHMGNSSWAQCSDHSSSSFAVPIQILPHHVTDSASLQFGEFHSWPLPIEGAAEERAISASKSHSQAEKRRRDRINAQLATLRKLIPKSDKMDKAALLGSVIDQVKDLKRKAMDVSRAFTVPTEIDEVSIDYDHVQDESCTKVNKQKDNIVIKASVCCDDRPELFPELIQVLKGLRLTAVKADIASVGGRIKSILVLCSKDREDSVCLATLKQSLKSAVTKIASSSMASSCPARSKRQRFFLPSHCLQ</sequence>
<dbReference type="PROSITE" id="PS50888">
    <property type="entry name" value="BHLH"/>
    <property type="match status" value="1"/>
</dbReference>
<dbReference type="SMART" id="SM00353">
    <property type="entry name" value="HLH"/>
    <property type="match status" value="1"/>
</dbReference>
<dbReference type="SUPFAM" id="SSF47459">
    <property type="entry name" value="HLH, helix-loop-helix DNA-binding domain"/>
    <property type="match status" value="1"/>
</dbReference>
<dbReference type="Proteomes" id="UP000289340">
    <property type="component" value="Chromosome 18"/>
</dbReference>
<organism evidence="7 8">
    <name type="scientific">Glycine soja</name>
    <name type="common">Wild soybean</name>
    <dbReference type="NCBI Taxonomy" id="3848"/>
    <lineage>
        <taxon>Eukaryota</taxon>
        <taxon>Viridiplantae</taxon>
        <taxon>Streptophyta</taxon>
        <taxon>Embryophyta</taxon>
        <taxon>Tracheophyta</taxon>
        <taxon>Spermatophyta</taxon>
        <taxon>Magnoliopsida</taxon>
        <taxon>eudicotyledons</taxon>
        <taxon>Gunneridae</taxon>
        <taxon>Pentapetalae</taxon>
        <taxon>rosids</taxon>
        <taxon>fabids</taxon>
        <taxon>Fabales</taxon>
        <taxon>Fabaceae</taxon>
        <taxon>Papilionoideae</taxon>
        <taxon>50 kb inversion clade</taxon>
        <taxon>NPAAA clade</taxon>
        <taxon>indigoferoid/millettioid clade</taxon>
        <taxon>Phaseoleae</taxon>
        <taxon>Glycine</taxon>
        <taxon>Glycine subgen. Soja</taxon>
    </lineage>
</organism>
<dbReference type="Pfam" id="PF00010">
    <property type="entry name" value="HLH"/>
    <property type="match status" value="1"/>
</dbReference>
<evidence type="ECO:0000256" key="2">
    <source>
        <dbReference type="ARBA" id="ARBA00023015"/>
    </source>
</evidence>
<dbReference type="InterPro" id="IPR011598">
    <property type="entry name" value="bHLH_dom"/>
</dbReference>
<name>A0A445FN73_GLYSO</name>
<dbReference type="CDD" id="cd11455">
    <property type="entry name" value="bHLH_AtAIG1_like"/>
    <property type="match status" value="1"/>
</dbReference>
<keyword evidence="2" id="KW-0805">Transcription regulation</keyword>
<dbReference type="Gramene" id="XM_028357283.1">
    <property type="protein sequence ID" value="XP_028213084.1"/>
    <property type="gene ID" value="LOC114395490"/>
</dbReference>
<evidence type="ECO:0000256" key="4">
    <source>
        <dbReference type="ARBA" id="ARBA00023163"/>
    </source>
</evidence>
<evidence type="ECO:0000313" key="7">
    <source>
        <dbReference type="EMBL" id="RZB50334.1"/>
    </source>
</evidence>
<reference evidence="7 8" key="1">
    <citation type="submission" date="2018-09" db="EMBL/GenBank/DDBJ databases">
        <title>A high-quality reference genome of wild soybean provides a powerful tool to mine soybean genomes.</title>
        <authorList>
            <person name="Xie M."/>
            <person name="Chung C.Y.L."/>
            <person name="Li M.-W."/>
            <person name="Wong F.-L."/>
            <person name="Chan T.-F."/>
            <person name="Lam H.-M."/>
        </authorList>
    </citation>
    <scope>NUCLEOTIDE SEQUENCE [LARGE SCALE GENOMIC DNA]</scope>
    <source>
        <strain evidence="8">cv. W05</strain>
        <tissue evidence="7">Hypocotyl of etiolated seedlings</tissue>
    </source>
</reference>